<organism evidence="1 2">
    <name type="scientific">Nocardioides panacis</name>
    <dbReference type="NCBI Taxonomy" id="2849501"/>
    <lineage>
        <taxon>Bacteria</taxon>
        <taxon>Bacillati</taxon>
        <taxon>Actinomycetota</taxon>
        <taxon>Actinomycetes</taxon>
        <taxon>Propionibacteriales</taxon>
        <taxon>Nocardioidaceae</taxon>
        <taxon>Nocardioides</taxon>
    </lineage>
</organism>
<dbReference type="RefSeq" id="WP_216938823.1">
    <property type="nucleotide sequence ID" value="NZ_CP077062.1"/>
</dbReference>
<accession>A0A975XZD1</accession>
<keyword evidence="2" id="KW-1185">Reference proteome</keyword>
<dbReference type="AlphaFoldDB" id="A0A975XZD1"/>
<dbReference type="InterPro" id="IPR014580">
    <property type="entry name" value="UCP033199"/>
</dbReference>
<dbReference type="KEGG" id="nps:KRR39_17850"/>
<reference evidence="1" key="1">
    <citation type="submission" date="2021-06" db="EMBL/GenBank/DDBJ databases">
        <title>Complete genome sequence of Nocardioides sp. G188.</title>
        <authorList>
            <person name="Im W.-T."/>
        </authorList>
    </citation>
    <scope>NUCLEOTIDE SEQUENCE</scope>
    <source>
        <strain evidence="1">G188</strain>
    </source>
</reference>
<gene>
    <name evidence="1" type="ORF">KRR39_17850</name>
</gene>
<dbReference type="PIRSF" id="PIRSF033199">
    <property type="entry name" value="UCP033199"/>
    <property type="match status" value="1"/>
</dbReference>
<evidence type="ECO:0000313" key="1">
    <source>
        <dbReference type="EMBL" id="QWZ07312.1"/>
    </source>
</evidence>
<sequence>MSRIFTTSFASVYPHYVTKVERKGRTQAELDQVIEWLTGFDQPALGAHLATGTTFEDFFAAAQLPPQASSITGVVCGVRVEDVEDPLMQKIRYLDKLVDELAKGKSMDKVLRA</sequence>
<protein>
    <submittedName>
        <fullName evidence="1">DUF2200 domain-containing protein</fullName>
    </submittedName>
</protein>
<dbReference type="EMBL" id="CP077062">
    <property type="protein sequence ID" value="QWZ07312.1"/>
    <property type="molecule type" value="Genomic_DNA"/>
</dbReference>
<name>A0A975XZD1_9ACTN</name>
<evidence type="ECO:0000313" key="2">
    <source>
        <dbReference type="Proteomes" id="UP000683575"/>
    </source>
</evidence>
<dbReference type="Proteomes" id="UP000683575">
    <property type="component" value="Chromosome"/>
</dbReference>
<dbReference type="Pfam" id="PF09966">
    <property type="entry name" value="DUF2200"/>
    <property type="match status" value="1"/>
</dbReference>
<proteinExistence type="predicted"/>